<proteinExistence type="predicted"/>
<dbReference type="AlphaFoldDB" id="A0A6M2BVS7"/>
<keyword evidence="2" id="KW-1185">Reference proteome</keyword>
<protein>
    <recommendedName>
        <fullName evidence="3">TetR/AcrR family transcriptional regulator</fullName>
    </recommendedName>
</protein>
<evidence type="ECO:0008006" key="3">
    <source>
        <dbReference type="Google" id="ProtNLM"/>
    </source>
</evidence>
<evidence type="ECO:0000313" key="2">
    <source>
        <dbReference type="Proteomes" id="UP000472676"/>
    </source>
</evidence>
<dbReference type="EMBL" id="JAAMOW010000010">
    <property type="protein sequence ID" value="NGY06666.1"/>
    <property type="molecule type" value="Genomic_DNA"/>
</dbReference>
<gene>
    <name evidence="1" type="ORF">G7Y85_17980</name>
</gene>
<dbReference type="Proteomes" id="UP000472676">
    <property type="component" value="Unassembled WGS sequence"/>
</dbReference>
<accession>A0A6M2BVS7</accession>
<name>A0A6M2BVS7_9GAMM</name>
<sequence>MKNDIRSKLFSATSVIATQIPHDDLSISRVCEVAGIPASDFKTTFGDIPTYLEAVQQDFLQNVRARIINVTNGATPGLLRIKLGSESYLAYCAENAGVRDWLVAARAQPRVLRGLQQQNQSFTLVLGAELRALGRYQPDAAARLYIAMLNEVASSEQRSRRRLPDLRDALWHFLDHVGTSLQQRNAA</sequence>
<organism evidence="1 2">
    <name type="scientific">Solimonas terrae</name>
    <dbReference type="NCBI Taxonomy" id="1396819"/>
    <lineage>
        <taxon>Bacteria</taxon>
        <taxon>Pseudomonadati</taxon>
        <taxon>Pseudomonadota</taxon>
        <taxon>Gammaproteobacteria</taxon>
        <taxon>Nevskiales</taxon>
        <taxon>Nevskiaceae</taxon>
        <taxon>Solimonas</taxon>
    </lineage>
</organism>
<dbReference type="RefSeq" id="WP_166260708.1">
    <property type="nucleotide sequence ID" value="NZ_JAAMOW010000010.1"/>
</dbReference>
<comment type="caution">
    <text evidence="1">The sequence shown here is derived from an EMBL/GenBank/DDBJ whole genome shotgun (WGS) entry which is preliminary data.</text>
</comment>
<reference evidence="1 2" key="1">
    <citation type="journal article" date="2014" name="Int. J. Syst. Evol. Microbiol.">
        <title>Solimonas terrae sp. nov., isolated from soil.</title>
        <authorList>
            <person name="Kim S.J."/>
            <person name="Moon J.Y."/>
            <person name="Weon H.Y."/>
            <person name="Ahn J.H."/>
            <person name="Chen W.M."/>
            <person name="Kwon S.W."/>
        </authorList>
    </citation>
    <scope>NUCLEOTIDE SEQUENCE [LARGE SCALE GENOMIC DNA]</scope>
    <source>
        <strain evidence="1 2">KIS83-12</strain>
    </source>
</reference>
<dbReference type="Gene3D" id="1.10.357.10">
    <property type="entry name" value="Tetracycline Repressor, domain 2"/>
    <property type="match status" value="1"/>
</dbReference>
<evidence type="ECO:0000313" key="1">
    <source>
        <dbReference type="EMBL" id="NGY06666.1"/>
    </source>
</evidence>